<dbReference type="GeneID" id="24891282"/>
<accession>A0A076LGG7</accession>
<proteinExistence type="predicted"/>
<dbReference type="RefSeq" id="WP_048201702.1">
    <property type="nucleotide sequence ID" value="NZ_CP009149.1"/>
</dbReference>
<name>A0A076LGG7_9EURY</name>
<gene>
    <name evidence="2" type="ORF">JH146_0679</name>
</gene>
<keyword evidence="3" id="KW-1185">Reference proteome</keyword>
<keyword evidence="1" id="KW-0812">Transmembrane</keyword>
<dbReference type="AlphaFoldDB" id="A0A076LGG7"/>
<reference evidence="2 3" key="1">
    <citation type="journal article" date="2015" name="Int. J. Syst. Evol. Microbiol.">
        <title>M ethanocaldococcus bathoardescens sp. nov., a hyperthermophilic methanogen isolated from a volcanically active deep-sea hydrothermal vent.</title>
        <authorList>
            <person name="Stewart L.C."/>
            <person name="Jung J.H."/>
            <person name="Kim Y.T."/>
            <person name="Kwon S.W."/>
            <person name="Park C.S."/>
            <person name="Holden J.F."/>
        </authorList>
    </citation>
    <scope>NUCLEOTIDE SEQUENCE [LARGE SCALE GENOMIC DNA]</scope>
    <source>
        <strain evidence="2 3">JH146</strain>
    </source>
</reference>
<dbReference type="KEGG" id="mjh:JH146_0679"/>
<evidence type="ECO:0000313" key="3">
    <source>
        <dbReference type="Proteomes" id="UP000028781"/>
    </source>
</evidence>
<organism evidence="2 3">
    <name type="scientific">Methanocaldococcus bathoardescens</name>
    <dbReference type="NCBI Taxonomy" id="1301915"/>
    <lineage>
        <taxon>Archaea</taxon>
        <taxon>Methanobacteriati</taxon>
        <taxon>Methanobacteriota</taxon>
        <taxon>Methanomada group</taxon>
        <taxon>Methanococci</taxon>
        <taxon>Methanococcales</taxon>
        <taxon>Methanocaldococcaceae</taxon>
        <taxon>Methanocaldococcus</taxon>
    </lineage>
</organism>
<protein>
    <submittedName>
        <fullName evidence="2">Uncharacterized protein</fullName>
    </submittedName>
</protein>
<dbReference type="Proteomes" id="UP000028781">
    <property type="component" value="Chromosome"/>
</dbReference>
<dbReference type="EMBL" id="CP009149">
    <property type="protein sequence ID" value="AIJ05528.1"/>
    <property type="molecule type" value="Genomic_DNA"/>
</dbReference>
<evidence type="ECO:0000313" key="2">
    <source>
        <dbReference type="EMBL" id="AIJ05528.1"/>
    </source>
</evidence>
<feature type="transmembrane region" description="Helical" evidence="1">
    <location>
        <begin position="124"/>
        <end position="150"/>
    </location>
</feature>
<feature type="transmembrane region" description="Helical" evidence="1">
    <location>
        <begin position="97"/>
        <end position="118"/>
    </location>
</feature>
<dbReference type="HOGENOM" id="CLU_1639989_0_0_2"/>
<keyword evidence="1" id="KW-1133">Transmembrane helix</keyword>
<evidence type="ECO:0000256" key="1">
    <source>
        <dbReference type="SAM" id="Phobius"/>
    </source>
</evidence>
<sequence length="162" mass="18790">MKFKMPLSTFYKYVLSGFILYPIFALIMGIFVMYMGKFFNVNIQFNVYTIQFYITSFCLGILFGARYSKKKVDTFLKYDNGMYVVVDLEQRMKYVKILMIAIFSISVACAIITSVLLFDKVTMSIIVFSAVYLPASIFGILFGESLVVFYEVNKWKYSQSLD</sequence>
<feature type="transmembrane region" description="Helical" evidence="1">
    <location>
        <begin position="47"/>
        <end position="67"/>
    </location>
</feature>
<dbReference type="OrthoDB" id="386845at2157"/>
<keyword evidence="1" id="KW-0472">Membrane</keyword>
<feature type="transmembrane region" description="Helical" evidence="1">
    <location>
        <begin position="12"/>
        <end position="35"/>
    </location>
</feature>